<gene>
    <name evidence="1" type="ordered locus">AciX9_4258</name>
</gene>
<name>E8X6F0_GRATM</name>
<geneLocation type="plasmid" evidence="1 2">
    <name>pACIX901</name>
</geneLocation>
<dbReference type="KEGG" id="acm:AciX9_4258"/>
<dbReference type="EMBL" id="CP002481">
    <property type="protein sequence ID" value="ADW71034.1"/>
    <property type="molecule type" value="Genomic_DNA"/>
</dbReference>
<reference evidence="2" key="1">
    <citation type="submission" date="2011-01" db="EMBL/GenBank/DDBJ databases">
        <title>Complete sequence of plasmid1 of Acidobacterium sp. MP5ACTX9.</title>
        <authorList>
            <consortium name="US DOE Joint Genome Institute"/>
            <person name="Lucas S."/>
            <person name="Copeland A."/>
            <person name="Lapidus A."/>
            <person name="Cheng J.-F."/>
            <person name="Goodwin L."/>
            <person name="Pitluck S."/>
            <person name="Teshima H."/>
            <person name="Detter J.C."/>
            <person name="Han C."/>
            <person name="Tapia R."/>
            <person name="Land M."/>
            <person name="Hauser L."/>
            <person name="Kyrpides N."/>
            <person name="Ivanova N."/>
            <person name="Ovchinnikova G."/>
            <person name="Pagani I."/>
            <person name="Rawat S.R."/>
            <person name="Mannisto M."/>
            <person name="Haggblom M.M."/>
            <person name="Woyke T."/>
        </authorList>
    </citation>
    <scope>NUCLEOTIDE SEQUENCE [LARGE SCALE GENOMIC DNA]</scope>
    <source>
        <strain evidence="2">MP5ACTX9</strain>
        <plasmid evidence="2">Plasmid pACIX901</plasmid>
    </source>
</reference>
<evidence type="ECO:0008006" key="3">
    <source>
        <dbReference type="Google" id="ProtNLM"/>
    </source>
</evidence>
<organism evidence="2">
    <name type="scientific">Granulicella tundricola (strain ATCC BAA-1859 / DSM 23138 / MP5ACTX9)</name>
    <dbReference type="NCBI Taxonomy" id="1198114"/>
    <lineage>
        <taxon>Bacteria</taxon>
        <taxon>Pseudomonadati</taxon>
        <taxon>Acidobacteriota</taxon>
        <taxon>Terriglobia</taxon>
        <taxon>Terriglobales</taxon>
        <taxon>Acidobacteriaceae</taxon>
        <taxon>Granulicella</taxon>
    </lineage>
</organism>
<protein>
    <recommendedName>
        <fullName evidence="3">X-Pro dipeptidyl-peptidase</fullName>
    </recommendedName>
</protein>
<keyword evidence="1" id="KW-0614">Plasmid</keyword>
<evidence type="ECO:0000313" key="1">
    <source>
        <dbReference type="EMBL" id="ADW71034.1"/>
    </source>
</evidence>
<keyword evidence="2" id="KW-1185">Reference proteome</keyword>
<dbReference type="Pfam" id="PF05960">
    <property type="entry name" value="DUF885"/>
    <property type="match status" value="1"/>
</dbReference>
<dbReference type="Proteomes" id="UP000000343">
    <property type="component" value="Plasmid pACIX901"/>
</dbReference>
<dbReference type="AlphaFoldDB" id="E8X6F0"/>
<sequence>MPTVIEQFSADRMSLMRTYSVNVAPARFERFEKFYHDELAMLAGINFEGLCEDDRVDYLLMKNRLTADLHQLEIQKTQTAEMQPLLPFAKTIVELTEQKRLMKQPDGEKAAAMLSVMVKEMKAAQKALDPTSGHRGASAAEGTEKPKISPVVANRAVQATRQLSAALKDWYGQYDGYDPTFTWWVAEPYKDADKALTSYTAFLKEKLVGVSADDKTTIIGDPVGREALLNELSDDMIPYTPEELIAIAQTEYDWCMKEMLKNSHEMGFGDDWHAAVEKVKQMHVPPGEQPELIRKLVVEGSDFVKKNDLVTVPPLADETWRMVMMTPERQLVNPFFTGGNEISVSYPTDTMTYEQREMSMRGNNIPFAHATAFHEMIPGHFLQFYMSARYHTYRRPFSTPFWHEGNSLWWEMLFYEMNFNKTPEDRVGALVWRMHRSARVIFTMNFHLGKWTPQQCVQFLIDNVGFESENALAEVRRSFDGSVGPLYQCAYLMGGLQFRAMHKELVDSKKMTNREFHDAILHEGPMPIEMLRADIERQKLSSDFTTSWKFYGDHPTHP</sequence>
<dbReference type="PANTHER" id="PTHR33361">
    <property type="entry name" value="GLR0591 PROTEIN"/>
    <property type="match status" value="1"/>
</dbReference>
<dbReference type="PANTHER" id="PTHR33361:SF2">
    <property type="entry name" value="DUF885 DOMAIN-CONTAINING PROTEIN"/>
    <property type="match status" value="1"/>
</dbReference>
<evidence type="ECO:0000313" key="2">
    <source>
        <dbReference type="Proteomes" id="UP000000343"/>
    </source>
</evidence>
<accession>E8X6F0</accession>
<dbReference type="HOGENOM" id="CLU_035441_0_0_0"/>
<proteinExistence type="predicted"/>
<dbReference type="InterPro" id="IPR010281">
    <property type="entry name" value="DUF885"/>
</dbReference>